<accession>A0ACC5RBC1</accession>
<comment type="caution">
    <text evidence="1">The sequence shown here is derived from an EMBL/GenBank/DDBJ whole genome shotgun (WGS) entry which is preliminary data.</text>
</comment>
<dbReference type="EMBL" id="JAENHL010000008">
    <property type="protein sequence ID" value="MBK1869981.1"/>
    <property type="molecule type" value="Genomic_DNA"/>
</dbReference>
<keyword evidence="2" id="KW-1185">Reference proteome</keyword>
<evidence type="ECO:0000313" key="1">
    <source>
        <dbReference type="EMBL" id="MBK1869981.1"/>
    </source>
</evidence>
<dbReference type="Proteomes" id="UP000616151">
    <property type="component" value="Unassembled WGS sequence"/>
</dbReference>
<gene>
    <name evidence="1" type="ORF">JHL16_26690</name>
</gene>
<organism evidence="1 2">
    <name type="scientific">Taklimakanibacter albus</name>
    <dbReference type="NCBI Taxonomy" id="2800327"/>
    <lineage>
        <taxon>Bacteria</taxon>
        <taxon>Pseudomonadati</taxon>
        <taxon>Pseudomonadota</taxon>
        <taxon>Alphaproteobacteria</taxon>
        <taxon>Hyphomicrobiales</taxon>
        <taxon>Aestuariivirgaceae</taxon>
        <taxon>Taklimakanibacter</taxon>
    </lineage>
</organism>
<sequence length="431" mass="47294">MRPILALSLLALVAFFGNPASAQQDATAAAGQNEIRLGMSADFSASARALSIELYRGAMAYLTAVNEAGGVNGRQVVITAYDDRYQPDLAIQNTLKLMKDDVFALFSYVGTPTMIRTLPLLRMRQAEHFLLFFPFTGADASRIPPYDTFSFNLRASYDQETKGLVDHFVAAGRSRIAVFYQADAYGRTGWAGVRKALSQHGLAIAGEATYRRGSPYDQSYDGQVAVMERIKPDAIICIGTYPACAGFVRDMRDRGVDGPVATISFVGSDAMLRLLSNAEQKSGKDYTSRLVSSQVVPSYQDDTMPVTREYRAAMDRYRDALMPPDSLLYPGGKTEGSEYAPLPYSFISFEGYLNAKMFVAILQRMGADPQRAGLAQAALTLGELDLGLGQKLSFGGATDRRQASDQVYYTVVQNGQFVPLKDDDWEAWSKR</sequence>
<evidence type="ECO:0000313" key="2">
    <source>
        <dbReference type="Proteomes" id="UP000616151"/>
    </source>
</evidence>
<proteinExistence type="predicted"/>
<reference evidence="1" key="1">
    <citation type="submission" date="2021-01" db="EMBL/GenBank/DDBJ databases">
        <authorList>
            <person name="Sun Q."/>
        </authorList>
    </citation>
    <scope>NUCLEOTIDE SEQUENCE</scope>
    <source>
        <strain evidence="1">YIM B02566</strain>
    </source>
</reference>
<protein>
    <submittedName>
        <fullName evidence="1">ABC transporter substrate-binding protein</fullName>
    </submittedName>
</protein>
<name>A0ACC5RBC1_9HYPH</name>